<keyword evidence="1" id="KW-0812">Transmembrane</keyword>
<sequence>MKMAMVSISVLFIFILSFQEIIHVAYSSPLPHEDQSLEESTGARFLKQEQENAHEVHCSRERSRAAWKVIEEYLMPFVEEEDYQISTKCRLHPSNDIFRDQEEHKVHVDIYEWRCGYCKKSFRAEKFLDQHFDNRHYSLLNSSYGKCLADLCGALHCDAVMKTKSSKTKCNPAASARNRHFCESLADSCFPVNQGPAASRLNELFLHQFCDAHSCSGKQKPFSRGGRKQKSLFYLASAALTLVLLPVFYLFVYLVQRDMRGRTQELRRISQVEWKKKPS</sequence>
<keyword evidence="1" id="KW-0472">Membrane</keyword>
<evidence type="ECO:0000256" key="1">
    <source>
        <dbReference type="SAM" id="Phobius"/>
    </source>
</evidence>
<keyword evidence="5" id="KW-1185">Reference proteome</keyword>
<dbReference type="PANTHER" id="PTHR21385:SF0">
    <property type="entry name" value="RE51073P"/>
    <property type="match status" value="1"/>
</dbReference>
<accession>A0AAD7LE65</accession>
<comment type="caution">
    <text evidence="4">The sequence shown here is derived from an EMBL/GenBank/DDBJ whole genome shotgun (WGS) entry which is preliminary data.</text>
</comment>
<evidence type="ECO:0000313" key="4">
    <source>
        <dbReference type="EMBL" id="KAJ7956102.1"/>
    </source>
</evidence>
<keyword evidence="2" id="KW-0732">Signal</keyword>
<dbReference type="EMBL" id="JARAOO010000009">
    <property type="protein sequence ID" value="KAJ7956102.1"/>
    <property type="molecule type" value="Genomic_DNA"/>
</dbReference>
<feature type="chain" id="PRO_5042051401" evidence="2">
    <location>
        <begin position="28"/>
        <end position="279"/>
    </location>
</feature>
<dbReference type="KEGG" id="qsa:O6P43_022597"/>
<evidence type="ECO:0000259" key="3">
    <source>
        <dbReference type="PROSITE" id="PS00028"/>
    </source>
</evidence>
<keyword evidence="1" id="KW-1133">Transmembrane helix</keyword>
<evidence type="ECO:0000313" key="5">
    <source>
        <dbReference type="Proteomes" id="UP001163823"/>
    </source>
</evidence>
<dbReference type="Proteomes" id="UP001163823">
    <property type="component" value="Chromosome 9"/>
</dbReference>
<dbReference type="PANTHER" id="PTHR21385">
    <property type="entry name" value="ZINC FINGER PROTEIN-RELATED"/>
    <property type="match status" value="1"/>
</dbReference>
<gene>
    <name evidence="4" type="ORF">O6P43_022597</name>
</gene>
<proteinExistence type="predicted"/>
<reference evidence="4" key="1">
    <citation type="journal article" date="2023" name="Science">
        <title>Elucidation of the pathway for biosynthesis of saponin adjuvants from the soapbark tree.</title>
        <authorList>
            <person name="Reed J."/>
            <person name="Orme A."/>
            <person name="El-Demerdash A."/>
            <person name="Owen C."/>
            <person name="Martin L.B.B."/>
            <person name="Misra R.C."/>
            <person name="Kikuchi S."/>
            <person name="Rejzek M."/>
            <person name="Martin A.C."/>
            <person name="Harkess A."/>
            <person name="Leebens-Mack J."/>
            <person name="Louveau T."/>
            <person name="Stephenson M.J."/>
            <person name="Osbourn A."/>
        </authorList>
    </citation>
    <scope>NUCLEOTIDE SEQUENCE</scope>
    <source>
        <strain evidence="4">S10</strain>
    </source>
</reference>
<evidence type="ECO:0000256" key="2">
    <source>
        <dbReference type="SAM" id="SignalP"/>
    </source>
</evidence>
<dbReference type="AlphaFoldDB" id="A0AAD7LE65"/>
<feature type="signal peptide" evidence="2">
    <location>
        <begin position="1"/>
        <end position="27"/>
    </location>
</feature>
<feature type="domain" description="C2H2-type" evidence="3">
    <location>
        <begin position="115"/>
        <end position="136"/>
    </location>
</feature>
<dbReference type="PROSITE" id="PS00028">
    <property type="entry name" value="ZINC_FINGER_C2H2_1"/>
    <property type="match status" value="1"/>
</dbReference>
<protein>
    <submittedName>
        <fullName evidence="4">C2H2-like zinc finger protein</fullName>
    </submittedName>
</protein>
<organism evidence="4 5">
    <name type="scientific">Quillaja saponaria</name>
    <name type="common">Soap bark tree</name>
    <dbReference type="NCBI Taxonomy" id="32244"/>
    <lineage>
        <taxon>Eukaryota</taxon>
        <taxon>Viridiplantae</taxon>
        <taxon>Streptophyta</taxon>
        <taxon>Embryophyta</taxon>
        <taxon>Tracheophyta</taxon>
        <taxon>Spermatophyta</taxon>
        <taxon>Magnoliopsida</taxon>
        <taxon>eudicotyledons</taxon>
        <taxon>Gunneridae</taxon>
        <taxon>Pentapetalae</taxon>
        <taxon>rosids</taxon>
        <taxon>fabids</taxon>
        <taxon>Fabales</taxon>
        <taxon>Quillajaceae</taxon>
        <taxon>Quillaja</taxon>
    </lineage>
</organism>
<dbReference type="GO" id="GO:0000976">
    <property type="term" value="F:transcription cis-regulatory region binding"/>
    <property type="evidence" value="ECO:0007669"/>
    <property type="project" value="TreeGrafter"/>
</dbReference>
<dbReference type="InterPro" id="IPR013087">
    <property type="entry name" value="Znf_C2H2_type"/>
</dbReference>
<feature type="transmembrane region" description="Helical" evidence="1">
    <location>
        <begin position="232"/>
        <end position="255"/>
    </location>
</feature>
<name>A0AAD7LE65_QUISA</name>